<proteinExistence type="predicted"/>
<dbReference type="EMBL" id="JANDBD010000003">
    <property type="protein sequence ID" value="MCP9272223.1"/>
    <property type="molecule type" value="Genomic_DNA"/>
</dbReference>
<organism evidence="1 2">
    <name type="scientific">Mycolicibacterium arenosum</name>
    <dbReference type="NCBI Taxonomy" id="2952157"/>
    <lineage>
        <taxon>Bacteria</taxon>
        <taxon>Bacillati</taxon>
        <taxon>Actinomycetota</taxon>
        <taxon>Actinomycetes</taxon>
        <taxon>Mycobacteriales</taxon>
        <taxon>Mycobacteriaceae</taxon>
        <taxon>Mycolicibacterium</taxon>
    </lineage>
</organism>
<comment type="caution">
    <text evidence="1">The sequence shown here is derived from an EMBL/GenBank/DDBJ whole genome shotgun (WGS) entry which is preliminary data.</text>
</comment>
<name>A0ABT1LZ93_9MYCO</name>
<dbReference type="RefSeq" id="WP_255059403.1">
    <property type="nucleotide sequence ID" value="NZ_JANDBD010000003.1"/>
</dbReference>
<reference evidence="1 2" key="1">
    <citation type="submission" date="2022-06" db="EMBL/GenBank/DDBJ databases">
        <title>Mycolicibacterium sp. CAU 1645 isolated from seawater.</title>
        <authorList>
            <person name="Kim W."/>
        </authorList>
    </citation>
    <scope>NUCLEOTIDE SEQUENCE [LARGE SCALE GENOMIC DNA]</scope>
    <source>
        <strain evidence="1 2">CAU 1645</strain>
    </source>
</reference>
<protein>
    <submittedName>
        <fullName evidence="1">Uncharacterized protein</fullName>
    </submittedName>
</protein>
<sequence length="160" mass="17184">MAVFLRKLLGIGRLPDDMRAAVESEGVLHLEECVPVTYRFSGRVPGKTAKGNLRSYVGALAITNRRVLGTLSTVPKKAGRTVDHQWHAEPGSMVTATLDDSGLTLDVPDLSVVDPAFAGSLSLHYKSALADGVLLRLPQRSFAFDVPPKFVYSVVGVPRG</sequence>
<evidence type="ECO:0000313" key="2">
    <source>
        <dbReference type="Proteomes" id="UP001651690"/>
    </source>
</evidence>
<dbReference type="Proteomes" id="UP001651690">
    <property type="component" value="Unassembled WGS sequence"/>
</dbReference>
<evidence type="ECO:0000313" key="1">
    <source>
        <dbReference type="EMBL" id="MCP9272223.1"/>
    </source>
</evidence>
<gene>
    <name evidence="1" type="ORF">NM203_08500</name>
</gene>
<keyword evidence="2" id="KW-1185">Reference proteome</keyword>
<accession>A0ABT1LZ93</accession>